<dbReference type="Proteomes" id="UP001595776">
    <property type="component" value="Unassembled WGS sequence"/>
</dbReference>
<protein>
    <recommendedName>
        <fullName evidence="2">Bleomycin resistance protein</fullName>
    </recommendedName>
</protein>
<dbReference type="InterPro" id="IPR000335">
    <property type="entry name" value="Bleomycin-R"/>
</dbReference>
<dbReference type="InterPro" id="IPR037523">
    <property type="entry name" value="VOC_core"/>
</dbReference>
<evidence type="ECO:0000313" key="6">
    <source>
        <dbReference type="Proteomes" id="UP001595776"/>
    </source>
</evidence>
<evidence type="ECO:0000259" key="4">
    <source>
        <dbReference type="PROSITE" id="PS51819"/>
    </source>
</evidence>
<name>A0ABV8UAA6_9PROT</name>
<gene>
    <name evidence="5" type="ORF">ACFO5Q_08255</name>
</gene>
<dbReference type="PROSITE" id="PS51819">
    <property type="entry name" value="VOC"/>
    <property type="match status" value="1"/>
</dbReference>
<feature type="domain" description="VOC" evidence="4">
    <location>
        <begin position="5"/>
        <end position="134"/>
    </location>
</feature>
<evidence type="ECO:0000256" key="1">
    <source>
        <dbReference type="ARBA" id="ARBA00011051"/>
    </source>
</evidence>
<dbReference type="InterPro" id="IPR004360">
    <property type="entry name" value="Glyas_Fos-R_dOase_dom"/>
</dbReference>
<organism evidence="5 6">
    <name type="scientific">Kordiimonas lipolytica</name>
    <dbReference type="NCBI Taxonomy" id="1662421"/>
    <lineage>
        <taxon>Bacteria</taxon>
        <taxon>Pseudomonadati</taxon>
        <taxon>Pseudomonadota</taxon>
        <taxon>Alphaproteobacteria</taxon>
        <taxon>Kordiimonadales</taxon>
        <taxon>Kordiimonadaceae</taxon>
        <taxon>Kordiimonas</taxon>
    </lineage>
</organism>
<dbReference type="EMBL" id="JBHSCR010000005">
    <property type="protein sequence ID" value="MFC4347832.1"/>
    <property type="molecule type" value="Genomic_DNA"/>
</dbReference>
<dbReference type="Pfam" id="PF00903">
    <property type="entry name" value="Glyoxalase"/>
    <property type="match status" value="1"/>
</dbReference>
<evidence type="ECO:0000256" key="2">
    <source>
        <dbReference type="ARBA" id="ARBA00021572"/>
    </source>
</evidence>
<dbReference type="Gene3D" id="3.10.180.10">
    <property type="entry name" value="2,3-Dihydroxybiphenyl 1,2-Dioxygenase, domain 1"/>
    <property type="match status" value="1"/>
</dbReference>
<evidence type="ECO:0000313" key="5">
    <source>
        <dbReference type="EMBL" id="MFC4347832.1"/>
    </source>
</evidence>
<dbReference type="SUPFAM" id="SSF54593">
    <property type="entry name" value="Glyoxalase/Bleomycin resistance protein/Dihydroxybiphenyl dioxygenase"/>
    <property type="match status" value="1"/>
</dbReference>
<proteinExistence type="inferred from homology"/>
<dbReference type="CDD" id="cd08349">
    <property type="entry name" value="BLMA_like"/>
    <property type="match status" value="1"/>
</dbReference>
<comment type="similarity">
    <text evidence="1">Belongs to the bleomycin resistance protein family.</text>
</comment>
<dbReference type="InterPro" id="IPR029068">
    <property type="entry name" value="Glyas_Bleomycin-R_OHBP_Dase"/>
</dbReference>
<comment type="caution">
    <text evidence="5">The sequence shown here is derived from an EMBL/GenBank/DDBJ whole genome shotgun (WGS) entry which is preliminary data.</text>
</comment>
<dbReference type="RefSeq" id="WP_068152282.1">
    <property type="nucleotide sequence ID" value="NZ_JBHSCR010000005.1"/>
</dbReference>
<evidence type="ECO:0000256" key="3">
    <source>
        <dbReference type="ARBA" id="ARBA00023251"/>
    </source>
</evidence>
<accession>A0ABV8UAA6</accession>
<reference evidence="6" key="1">
    <citation type="journal article" date="2019" name="Int. J. Syst. Evol. Microbiol.">
        <title>The Global Catalogue of Microorganisms (GCM) 10K type strain sequencing project: providing services to taxonomists for standard genome sequencing and annotation.</title>
        <authorList>
            <consortium name="The Broad Institute Genomics Platform"/>
            <consortium name="The Broad Institute Genome Sequencing Center for Infectious Disease"/>
            <person name="Wu L."/>
            <person name="Ma J."/>
        </authorList>
    </citation>
    <scope>NUCLEOTIDE SEQUENCE [LARGE SCALE GENOMIC DNA]</scope>
    <source>
        <strain evidence="6">CGMCC 1.15304</strain>
    </source>
</reference>
<keyword evidence="6" id="KW-1185">Reference proteome</keyword>
<keyword evidence="3" id="KW-0046">Antibiotic resistance</keyword>
<sequence>MAGKFWNSMVPELTVSDFGRSLEFYTGLLGFSVRNRREVPPFAYLEQETVHIMLEQFHAESWQTGELAPPFGRGVNFQLELTAIAPIYGRLQVAGYPLFEEMSEEWYETGDTVSGQKEFLVQDPDGYLLRFTEFLGEKPKE</sequence>